<accession>A0A812SYR6</accession>
<dbReference type="PANTHER" id="PTHR46466">
    <property type="entry name" value="GLYOXALASE DOMAIN-CONTAINING PROTEIN 4"/>
    <property type="match status" value="1"/>
</dbReference>
<reference evidence="2" key="1">
    <citation type="submission" date="2021-02" db="EMBL/GenBank/DDBJ databases">
        <authorList>
            <person name="Dougan E. K."/>
            <person name="Rhodes N."/>
            <person name="Thang M."/>
            <person name="Chan C."/>
        </authorList>
    </citation>
    <scope>NUCLEOTIDE SEQUENCE</scope>
</reference>
<organism evidence="2 3">
    <name type="scientific">Symbiodinium necroappetens</name>
    <dbReference type="NCBI Taxonomy" id="1628268"/>
    <lineage>
        <taxon>Eukaryota</taxon>
        <taxon>Sar</taxon>
        <taxon>Alveolata</taxon>
        <taxon>Dinophyceae</taxon>
        <taxon>Suessiales</taxon>
        <taxon>Symbiodiniaceae</taxon>
        <taxon>Symbiodinium</taxon>
    </lineage>
</organism>
<keyword evidence="3" id="KW-1185">Reference proteome</keyword>
<evidence type="ECO:0000313" key="3">
    <source>
        <dbReference type="Proteomes" id="UP000601435"/>
    </source>
</evidence>
<dbReference type="Pfam" id="PF00903">
    <property type="entry name" value="Glyoxalase"/>
    <property type="match status" value="2"/>
</dbReference>
<gene>
    <name evidence="2" type="primary">glod-4</name>
    <name evidence="2" type="ORF">SNEC2469_LOCUS14325</name>
</gene>
<evidence type="ECO:0000313" key="2">
    <source>
        <dbReference type="EMBL" id="CAE7502842.1"/>
    </source>
</evidence>
<dbReference type="InterPro" id="IPR043193">
    <property type="entry name" value="GLOD4"/>
</dbReference>
<dbReference type="PANTHER" id="PTHR46466:SF1">
    <property type="entry name" value="GLYOXALASE DOMAIN-CONTAINING PROTEIN 4"/>
    <property type="match status" value="1"/>
</dbReference>
<dbReference type="SUPFAM" id="SSF54593">
    <property type="entry name" value="Glyoxalase/Bleomycin resistance protein/Dihydroxybiphenyl dioxygenase"/>
    <property type="match status" value="1"/>
</dbReference>
<sequence>MAFVSLVQPEPGIPQQIAAQARSARPTNVPAERAKSHLPCESATALVGMGALAAARKSRRCKVARGSVAAARPTVDDWMVKPLESQDLIAQSRPAHWVLRTTDVKANLRFFTKIFGMKVLRHEEFEKPCAITCNGEFETPWSKTMIGYGPEDEGYCLELTYNYGVSDYEPGTGLTHIAVAVADPEEALKTAADMGYAVDADIITGPDGYNFRVLPKEDEDDDPFRYIAMKVGDLDKAARFYCETCGMDETDAVPDCPMFSEGAKVVRYPQQLPLVLFLDKDSAPPQITQWEGRHAIAIPGKALRAIYKRIIDSHGADGSVLHHIR</sequence>
<dbReference type="InterPro" id="IPR004360">
    <property type="entry name" value="Glyas_Fos-R_dOase_dom"/>
</dbReference>
<dbReference type="Proteomes" id="UP000601435">
    <property type="component" value="Unassembled WGS sequence"/>
</dbReference>
<feature type="domain" description="VOC" evidence="1">
    <location>
        <begin position="93"/>
        <end position="229"/>
    </location>
</feature>
<dbReference type="InterPro" id="IPR037523">
    <property type="entry name" value="VOC_core"/>
</dbReference>
<protein>
    <submittedName>
        <fullName evidence="2">Glod-4 protein</fullName>
    </submittedName>
</protein>
<feature type="non-terminal residue" evidence="2">
    <location>
        <position position="325"/>
    </location>
</feature>
<dbReference type="InterPro" id="IPR029068">
    <property type="entry name" value="Glyas_Bleomycin-R_OHBP_Dase"/>
</dbReference>
<dbReference type="EMBL" id="CAJNJA010022946">
    <property type="protein sequence ID" value="CAE7502842.1"/>
    <property type="molecule type" value="Genomic_DNA"/>
</dbReference>
<name>A0A812SYR6_9DINO</name>
<comment type="caution">
    <text evidence="2">The sequence shown here is derived from an EMBL/GenBank/DDBJ whole genome shotgun (WGS) entry which is preliminary data.</text>
</comment>
<dbReference type="AlphaFoldDB" id="A0A812SYR6"/>
<evidence type="ECO:0000259" key="1">
    <source>
        <dbReference type="PROSITE" id="PS51819"/>
    </source>
</evidence>
<dbReference type="OrthoDB" id="432204at2759"/>
<dbReference type="Gene3D" id="3.10.180.10">
    <property type="entry name" value="2,3-Dihydroxybiphenyl 1,2-Dioxygenase, domain 1"/>
    <property type="match status" value="2"/>
</dbReference>
<proteinExistence type="predicted"/>
<dbReference type="PROSITE" id="PS51819">
    <property type="entry name" value="VOC"/>
    <property type="match status" value="1"/>
</dbReference>